<dbReference type="Proteomes" id="UP000230605">
    <property type="component" value="Chromosome 2"/>
</dbReference>
<name>A0A2G5HXB1_CERBT</name>
<evidence type="ECO:0000313" key="3">
    <source>
        <dbReference type="EMBL" id="PIA97204.1"/>
    </source>
</evidence>
<reference evidence="4 6" key="2">
    <citation type="submission" date="2023-09" db="EMBL/GenBank/DDBJ databases">
        <title>Complete-Gapless Cercospora beticola genome.</title>
        <authorList>
            <person name="Wyatt N.A."/>
            <person name="Spanner R.E."/>
            <person name="Bolton M.D."/>
        </authorList>
    </citation>
    <scope>NUCLEOTIDE SEQUENCE [LARGE SCALE GENOMIC DNA]</scope>
    <source>
        <strain evidence="4">Cb09-40</strain>
    </source>
</reference>
<feature type="domain" description="F-box" evidence="2">
    <location>
        <begin position="99"/>
        <end position="147"/>
    </location>
</feature>
<keyword evidence="6" id="KW-1185">Reference proteome</keyword>
<dbReference type="SUPFAM" id="SSF81383">
    <property type="entry name" value="F-box domain"/>
    <property type="match status" value="1"/>
</dbReference>
<dbReference type="CDD" id="cd09917">
    <property type="entry name" value="F-box_SF"/>
    <property type="match status" value="1"/>
</dbReference>
<gene>
    <name evidence="3" type="ORF">CB0940_05770</name>
    <name evidence="4" type="ORF">RHO25_002964</name>
</gene>
<evidence type="ECO:0000259" key="2">
    <source>
        <dbReference type="PROSITE" id="PS50181"/>
    </source>
</evidence>
<reference evidence="3 5" key="1">
    <citation type="submission" date="2015-10" db="EMBL/GenBank/DDBJ databases">
        <title>The cercosporin biosynthetic gene cluster was horizontally transferred to several fungal lineages and shown to be expanded in Cercospora beticola based on microsynteny with recipient genomes.</title>
        <authorList>
            <person name="De Jonge R."/>
            <person name="Ebert M.K."/>
            <person name="Suttle J.C."/>
            <person name="Jurick Ii W.M."/>
            <person name="Secor G.A."/>
            <person name="Thomma B.P."/>
            <person name="Van De Peer Y."/>
            <person name="Bolton M.D."/>
        </authorList>
    </citation>
    <scope>NUCLEOTIDE SEQUENCE [LARGE SCALE GENOMIC DNA]</scope>
    <source>
        <strain evidence="3 5">09-40</strain>
    </source>
</reference>
<feature type="region of interest" description="Disordered" evidence="1">
    <location>
        <begin position="16"/>
        <end position="42"/>
    </location>
</feature>
<protein>
    <recommendedName>
        <fullName evidence="2">F-box domain-containing protein</fullName>
    </recommendedName>
</protein>
<organism evidence="3 5">
    <name type="scientific">Cercospora beticola</name>
    <name type="common">Sugarbeet leaf spot fungus</name>
    <dbReference type="NCBI Taxonomy" id="122368"/>
    <lineage>
        <taxon>Eukaryota</taxon>
        <taxon>Fungi</taxon>
        <taxon>Dikarya</taxon>
        <taxon>Ascomycota</taxon>
        <taxon>Pezizomycotina</taxon>
        <taxon>Dothideomycetes</taxon>
        <taxon>Dothideomycetidae</taxon>
        <taxon>Mycosphaerellales</taxon>
        <taxon>Mycosphaerellaceae</taxon>
        <taxon>Cercospora</taxon>
    </lineage>
</organism>
<evidence type="ECO:0000256" key="1">
    <source>
        <dbReference type="SAM" id="MobiDB-lite"/>
    </source>
</evidence>
<sequence length="378" mass="43551">MSMSIEIGLARAAFPERRRMPAQKPEVTRTTSSLPPEAEQEAYSVISPRAAVSKKAAIVDEDEPLIDTTEQLALKSKKTDRAKKKQERKLKKVLVTSETKSFLELPRELLDEVLSYLAPSDVIRLQQLNKATQAYITENEESIAKTIIARRYHVLSRSFQCPVPFEQLDARTQCSLLSSEWQDKSKLHRNSYYQIVRPLDPRKVCTCTTCMLAWNNLNIILDLAHFQKNLNEREPIPLVPRGTSPKWHTDLQERNAAMVMRSMYNPLCYALILQVHLETIVGTLTRTARVGKKAAHPKRLYHMSPEDVTSGTDMFLERSGPPSTTIPYHRDMYYNLEAYVPNRAWSKEKQKWLYARAPHDNDLQWIVSRFEPDRRGSV</sequence>
<dbReference type="EMBL" id="LKMD01000102">
    <property type="protein sequence ID" value="PIA97204.1"/>
    <property type="molecule type" value="Genomic_DNA"/>
</dbReference>
<proteinExistence type="predicted"/>
<dbReference type="EMBL" id="CP134185">
    <property type="protein sequence ID" value="WPA98352.1"/>
    <property type="molecule type" value="Genomic_DNA"/>
</dbReference>
<evidence type="ECO:0000313" key="5">
    <source>
        <dbReference type="Proteomes" id="UP000230605"/>
    </source>
</evidence>
<evidence type="ECO:0000313" key="6">
    <source>
        <dbReference type="Proteomes" id="UP001302367"/>
    </source>
</evidence>
<evidence type="ECO:0000313" key="4">
    <source>
        <dbReference type="EMBL" id="WPA98352.1"/>
    </source>
</evidence>
<dbReference type="OrthoDB" id="3642468at2759"/>
<dbReference type="Pfam" id="PF00646">
    <property type="entry name" value="F-box"/>
    <property type="match status" value="1"/>
</dbReference>
<dbReference type="InterPro" id="IPR036047">
    <property type="entry name" value="F-box-like_dom_sf"/>
</dbReference>
<dbReference type="InterPro" id="IPR001810">
    <property type="entry name" value="F-box_dom"/>
</dbReference>
<dbReference type="PROSITE" id="PS50181">
    <property type="entry name" value="FBOX"/>
    <property type="match status" value="1"/>
</dbReference>
<dbReference type="Proteomes" id="UP001302367">
    <property type="component" value="Chromosome 2"/>
</dbReference>
<dbReference type="AlphaFoldDB" id="A0A2G5HXB1"/>
<accession>A0A2G5HXB1</accession>